<feature type="region of interest" description="Disordered" evidence="1">
    <location>
        <begin position="1"/>
        <end position="20"/>
    </location>
</feature>
<dbReference type="EMBL" id="JAQIZT010000017">
    <property type="protein sequence ID" value="KAJ6959696.1"/>
    <property type="molecule type" value="Genomic_DNA"/>
</dbReference>
<dbReference type="AlphaFoldDB" id="A0AAD6PSJ2"/>
<feature type="compositionally biased region" description="Basic and acidic residues" evidence="1">
    <location>
        <begin position="7"/>
        <end position="20"/>
    </location>
</feature>
<accession>A0AAD6PSJ2</accession>
<gene>
    <name evidence="2" type="ORF">NC653_037912</name>
    <name evidence="3" type="ORF">NC653_037914</name>
</gene>
<keyword evidence="4" id="KW-1185">Reference proteome</keyword>
<name>A0AAD6PSJ2_9ROSI</name>
<evidence type="ECO:0000313" key="2">
    <source>
        <dbReference type="EMBL" id="KAJ6959696.1"/>
    </source>
</evidence>
<protein>
    <submittedName>
        <fullName evidence="2">Uncharacterized protein</fullName>
    </submittedName>
</protein>
<evidence type="ECO:0000313" key="3">
    <source>
        <dbReference type="EMBL" id="KAJ6959699.1"/>
    </source>
</evidence>
<evidence type="ECO:0000313" key="4">
    <source>
        <dbReference type="Proteomes" id="UP001164929"/>
    </source>
</evidence>
<dbReference type="Proteomes" id="UP001164929">
    <property type="component" value="Chromosome 17"/>
</dbReference>
<proteinExistence type="predicted"/>
<sequence length="60" mass="6901">MSKGQNRKTEKGKKNGEREKEPLIIKARKFGAKINFTRFYLPVIIPGSRPFSSLYFGLVK</sequence>
<organism evidence="2 4">
    <name type="scientific">Populus alba x Populus x berolinensis</name>
    <dbReference type="NCBI Taxonomy" id="444605"/>
    <lineage>
        <taxon>Eukaryota</taxon>
        <taxon>Viridiplantae</taxon>
        <taxon>Streptophyta</taxon>
        <taxon>Embryophyta</taxon>
        <taxon>Tracheophyta</taxon>
        <taxon>Spermatophyta</taxon>
        <taxon>Magnoliopsida</taxon>
        <taxon>eudicotyledons</taxon>
        <taxon>Gunneridae</taxon>
        <taxon>Pentapetalae</taxon>
        <taxon>rosids</taxon>
        <taxon>fabids</taxon>
        <taxon>Malpighiales</taxon>
        <taxon>Salicaceae</taxon>
        <taxon>Saliceae</taxon>
        <taxon>Populus</taxon>
    </lineage>
</organism>
<reference evidence="2" key="1">
    <citation type="journal article" date="2023" name="Mol. Ecol. Resour.">
        <title>Chromosome-level genome assembly of a triploid poplar Populus alba 'Berolinensis'.</title>
        <authorList>
            <person name="Chen S."/>
            <person name="Yu Y."/>
            <person name="Wang X."/>
            <person name="Wang S."/>
            <person name="Zhang T."/>
            <person name="Zhou Y."/>
            <person name="He R."/>
            <person name="Meng N."/>
            <person name="Wang Y."/>
            <person name="Liu W."/>
            <person name="Liu Z."/>
            <person name="Liu J."/>
            <person name="Guo Q."/>
            <person name="Huang H."/>
            <person name="Sederoff R.R."/>
            <person name="Wang G."/>
            <person name="Qu G."/>
            <person name="Chen S."/>
        </authorList>
    </citation>
    <scope>NUCLEOTIDE SEQUENCE</scope>
    <source>
        <strain evidence="2">SC-2020</strain>
    </source>
</reference>
<comment type="caution">
    <text evidence="2">The sequence shown here is derived from an EMBL/GenBank/DDBJ whole genome shotgun (WGS) entry which is preliminary data.</text>
</comment>
<evidence type="ECO:0000256" key="1">
    <source>
        <dbReference type="SAM" id="MobiDB-lite"/>
    </source>
</evidence>
<dbReference type="EMBL" id="JAQIZT010000017">
    <property type="protein sequence ID" value="KAJ6959699.1"/>
    <property type="molecule type" value="Genomic_DNA"/>
</dbReference>